<keyword evidence="3" id="KW-1185">Reference proteome</keyword>
<dbReference type="InterPro" id="IPR001245">
    <property type="entry name" value="Ser-Thr/Tyr_kinase_cat_dom"/>
</dbReference>
<evidence type="ECO:0000313" key="3">
    <source>
        <dbReference type="Proteomes" id="UP000005408"/>
    </source>
</evidence>
<feature type="domain" description="Serine-threonine/tyrosine-protein kinase catalytic" evidence="1">
    <location>
        <begin position="3"/>
        <end position="38"/>
    </location>
</feature>
<sequence length="55" mass="6468">KVLACPENTPKQVYDLMKMCWNTKPTSRPLFHHLLKSLNSSYDDYQKKKVLSELV</sequence>
<name>A0A8W8M2X0_MAGGI</name>
<evidence type="ECO:0000259" key="1">
    <source>
        <dbReference type="Pfam" id="PF07714"/>
    </source>
</evidence>
<dbReference type="EnsemblMetazoa" id="G3033.8">
    <property type="protein sequence ID" value="G3033.8:cds"/>
    <property type="gene ID" value="G3033"/>
</dbReference>
<dbReference type="Pfam" id="PF07714">
    <property type="entry name" value="PK_Tyr_Ser-Thr"/>
    <property type="match status" value="1"/>
</dbReference>
<evidence type="ECO:0000313" key="2">
    <source>
        <dbReference type="EnsemblMetazoa" id="G3033.8:cds"/>
    </source>
</evidence>
<accession>A0A8W8M2X0</accession>
<protein>
    <recommendedName>
        <fullName evidence="1">Serine-threonine/tyrosine-protein kinase catalytic domain-containing protein</fullName>
    </recommendedName>
</protein>
<dbReference type="Proteomes" id="UP000005408">
    <property type="component" value="Unassembled WGS sequence"/>
</dbReference>
<dbReference type="InterPro" id="IPR011009">
    <property type="entry name" value="Kinase-like_dom_sf"/>
</dbReference>
<dbReference type="GO" id="GO:0004672">
    <property type="term" value="F:protein kinase activity"/>
    <property type="evidence" value="ECO:0007669"/>
    <property type="project" value="InterPro"/>
</dbReference>
<organism evidence="2 3">
    <name type="scientific">Magallana gigas</name>
    <name type="common">Pacific oyster</name>
    <name type="synonym">Crassostrea gigas</name>
    <dbReference type="NCBI Taxonomy" id="29159"/>
    <lineage>
        <taxon>Eukaryota</taxon>
        <taxon>Metazoa</taxon>
        <taxon>Spiralia</taxon>
        <taxon>Lophotrochozoa</taxon>
        <taxon>Mollusca</taxon>
        <taxon>Bivalvia</taxon>
        <taxon>Autobranchia</taxon>
        <taxon>Pteriomorphia</taxon>
        <taxon>Ostreida</taxon>
        <taxon>Ostreoidea</taxon>
        <taxon>Ostreidae</taxon>
        <taxon>Magallana</taxon>
    </lineage>
</organism>
<dbReference type="Gene3D" id="1.10.510.10">
    <property type="entry name" value="Transferase(Phosphotransferase) domain 1"/>
    <property type="match status" value="1"/>
</dbReference>
<reference evidence="2" key="1">
    <citation type="submission" date="2022-08" db="UniProtKB">
        <authorList>
            <consortium name="EnsemblMetazoa"/>
        </authorList>
    </citation>
    <scope>IDENTIFICATION</scope>
    <source>
        <strain evidence="2">05x7-T-G4-1.051#20</strain>
    </source>
</reference>
<proteinExistence type="predicted"/>
<dbReference type="SUPFAM" id="SSF56112">
    <property type="entry name" value="Protein kinase-like (PK-like)"/>
    <property type="match status" value="1"/>
</dbReference>
<dbReference type="AlphaFoldDB" id="A0A8W8M2X0"/>